<reference evidence="3" key="1">
    <citation type="submission" date="2021-03" db="EMBL/GenBank/DDBJ databases">
        <authorList>
            <person name="Tagirdzhanova G."/>
        </authorList>
    </citation>
    <scope>NUCLEOTIDE SEQUENCE</scope>
</reference>
<feature type="region of interest" description="Disordered" evidence="1">
    <location>
        <begin position="414"/>
        <end position="440"/>
    </location>
</feature>
<accession>A0A8H3EHM2</accession>
<gene>
    <name evidence="3" type="ORF">HETSPECPRED_005965</name>
</gene>
<organism evidence="3 4">
    <name type="scientific">Heterodermia speciosa</name>
    <dbReference type="NCBI Taxonomy" id="116794"/>
    <lineage>
        <taxon>Eukaryota</taxon>
        <taxon>Fungi</taxon>
        <taxon>Dikarya</taxon>
        <taxon>Ascomycota</taxon>
        <taxon>Pezizomycotina</taxon>
        <taxon>Lecanoromycetes</taxon>
        <taxon>OSLEUM clade</taxon>
        <taxon>Lecanoromycetidae</taxon>
        <taxon>Caliciales</taxon>
        <taxon>Physciaceae</taxon>
        <taxon>Heterodermia</taxon>
    </lineage>
</organism>
<dbReference type="AlphaFoldDB" id="A0A8H3EHM2"/>
<protein>
    <recommendedName>
        <fullName evidence="2">HNH nuclease domain-containing protein</fullName>
    </recommendedName>
</protein>
<comment type="caution">
    <text evidence="3">The sequence shown here is derived from an EMBL/GenBank/DDBJ whole genome shotgun (WGS) entry which is preliminary data.</text>
</comment>
<evidence type="ECO:0000256" key="1">
    <source>
        <dbReference type="SAM" id="MobiDB-lite"/>
    </source>
</evidence>
<evidence type="ECO:0000313" key="4">
    <source>
        <dbReference type="Proteomes" id="UP000664521"/>
    </source>
</evidence>
<evidence type="ECO:0000313" key="3">
    <source>
        <dbReference type="EMBL" id="CAF9905847.1"/>
    </source>
</evidence>
<dbReference type="InterPro" id="IPR003615">
    <property type="entry name" value="HNH_nuc"/>
</dbReference>
<dbReference type="EMBL" id="CAJPDS010000004">
    <property type="protein sequence ID" value="CAF9905847.1"/>
    <property type="molecule type" value="Genomic_DNA"/>
</dbReference>
<dbReference type="OrthoDB" id="5386595at2759"/>
<proteinExistence type="predicted"/>
<dbReference type="Proteomes" id="UP000664521">
    <property type="component" value="Unassembled WGS sequence"/>
</dbReference>
<keyword evidence="4" id="KW-1185">Reference proteome</keyword>
<evidence type="ECO:0000259" key="2">
    <source>
        <dbReference type="Pfam" id="PF13391"/>
    </source>
</evidence>
<feature type="compositionally biased region" description="Acidic residues" evidence="1">
    <location>
        <begin position="422"/>
        <end position="440"/>
    </location>
</feature>
<sequence>MAGSLPELPFSATKRKYERYTEDDKVLQEKLTKEIDESKKTLKPKLSYDAEYFHQIAERSDLELKRLNLVRKKSRQDFLHNSGLDADWENSEKASKLNEEKETLTLRRKLFKDQADQRRIEAGNTSKTMRGYFIQLYTSSARGLGISPTIAAMGQRDTSVQDNFRKALIKACRSESDVKGLKNHLWCPVIGGYVPKENARAAHIFPYASGQEAMTSIFGDGGDDKMFDTRNGLILSMWAEKKISDGEIVIVPLVSDNASKEETAKWAASDPKEYKVRIVKMSPDDRDQMLPVFRMKKTWGELDGAKVQFKSDHRPRARYLYWQYCQTTLRQSWLGKNQNRPRALQSEFKKPFWGTAGSYMKRSMLLAFVEEMGHQYESLLDGAVEDVDANSGHQEVDCTALAVANEAIADSLRRGELRAEMEKEENDEEDEEDDEEYDEDAEYYRRWGKNVLD</sequence>
<feature type="domain" description="HNH nuclease" evidence="2">
    <location>
        <begin position="187"/>
        <end position="250"/>
    </location>
</feature>
<name>A0A8H3EHM2_9LECA</name>
<dbReference type="Pfam" id="PF13391">
    <property type="entry name" value="HNH_2"/>
    <property type="match status" value="1"/>
</dbReference>